<protein>
    <submittedName>
        <fullName evidence="9">Phenylalanine 4-monooxygenase</fullName>
        <ecNumber evidence="9">1.14.16.1</ecNumber>
    </submittedName>
</protein>
<dbReference type="InterPro" id="IPR036329">
    <property type="entry name" value="Aro-AA_hydroxylase_C_sf"/>
</dbReference>
<dbReference type="InterPro" id="IPR036951">
    <property type="entry name" value="ArAA_hydroxylase_sf"/>
</dbReference>
<evidence type="ECO:0000256" key="6">
    <source>
        <dbReference type="ARBA" id="ARBA00023033"/>
    </source>
</evidence>
<organism evidence="9 10">
    <name type="scientific">Iamia majanohamensis</name>
    <dbReference type="NCBI Taxonomy" id="467976"/>
    <lineage>
        <taxon>Bacteria</taxon>
        <taxon>Bacillati</taxon>
        <taxon>Actinomycetota</taxon>
        <taxon>Acidimicrobiia</taxon>
        <taxon>Acidimicrobiales</taxon>
        <taxon>Iamiaceae</taxon>
        <taxon>Iamia</taxon>
    </lineage>
</organism>
<evidence type="ECO:0000256" key="7">
    <source>
        <dbReference type="PIRSR" id="PIRSR601273-2"/>
    </source>
</evidence>
<evidence type="ECO:0000313" key="10">
    <source>
        <dbReference type="Proteomes" id="UP001216390"/>
    </source>
</evidence>
<accession>A0AAE9Y475</accession>
<dbReference type="EMBL" id="CP116942">
    <property type="protein sequence ID" value="WCO65700.1"/>
    <property type="molecule type" value="Genomic_DNA"/>
</dbReference>
<dbReference type="GO" id="GO:0004505">
    <property type="term" value="F:phenylalanine 4-monooxygenase activity"/>
    <property type="evidence" value="ECO:0007669"/>
    <property type="project" value="UniProtKB-EC"/>
</dbReference>
<name>A0AAE9Y475_9ACTN</name>
<evidence type="ECO:0000256" key="5">
    <source>
        <dbReference type="ARBA" id="ARBA00023004"/>
    </source>
</evidence>
<dbReference type="CDD" id="cd00361">
    <property type="entry name" value="arom_aa_hydroxylase"/>
    <property type="match status" value="1"/>
</dbReference>
<dbReference type="PANTHER" id="PTHR11473:SF24">
    <property type="entry name" value="PHENYLALANINE-4-HYDROXYLASE"/>
    <property type="match status" value="1"/>
</dbReference>
<feature type="binding site" evidence="7">
    <location>
        <position position="161"/>
    </location>
    <ligand>
        <name>Fe cation</name>
        <dbReference type="ChEBI" id="CHEBI:24875"/>
    </ligand>
</feature>
<dbReference type="PROSITE" id="PS51410">
    <property type="entry name" value="BH4_AAA_HYDROXYL_2"/>
    <property type="match status" value="1"/>
</dbReference>
<dbReference type="EC" id="1.14.16.1" evidence="9"/>
<feature type="binding site" evidence="7">
    <location>
        <position position="202"/>
    </location>
    <ligand>
        <name>Fe cation</name>
        <dbReference type="ChEBI" id="CHEBI:24875"/>
    </ligand>
</feature>
<sequence length="289" mass="31675">MDTDIDTDTAGEVAFPLPADHPGVSDGAYRRRRAAIAAVCEAHVPGDPIPDVDYAPEEDELWATVSGELHRLHETYAVSAYRVGAHRLALPAGRVPQLGQVSDRLAALTGWSITPVPGLVPTRTFYGALAERRFCSTQYVRHHSVPFYTPEPDVVHELVGHANALAHPRFAALYELAGGAARRSESDAALEAFSRVFWFSLEFGVLWEHGELRTYGAGLLSSFGEIQTFRDAEVRPLDVDAMATTDYDITQYQPLLFAARSFDHAEDVLGAFFAGWDDDAHARLLARAA</sequence>
<feature type="domain" description="Biopterin-dependent aromatic amino acid hydroxylase family profile" evidence="8">
    <location>
        <begin position="1"/>
        <end position="289"/>
    </location>
</feature>
<evidence type="ECO:0000313" key="9">
    <source>
        <dbReference type="EMBL" id="WCO65700.1"/>
    </source>
</evidence>
<comment type="cofactor">
    <cofactor evidence="1 7">
        <name>Fe(2+)</name>
        <dbReference type="ChEBI" id="CHEBI:29033"/>
    </cofactor>
</comment>
<dbReference type="InterPro" id="IPR001273">
    <property type="entry name" value="ArAA_hydroxylase"/>
</dbReference>
<keyword evidence="3 7" id="KW-0479">Metal-binding</keyword>
<evidence type="ECO:0000256" key="3">
    <source>
        <dbReference type="ARBA" id="ARBA00022723"/>
    </source>
</evidence>
<dbReference type="RefSeq" id="WP_272735227.1">
    <property type="nucleotide sequence ID" value="NZ_CP116942.1"/>
</dbReference>
<keyword evidence="10" id="KW-1185">Reference proteome</keyword>
<keyword evidence="5 7" id="KW-0408">Iron</keyword>
<comment type="similarity">
    <text evidence="2">Belongs to the biopterin-dependent aromatic amino acid hydroxylase family.</text>
</comment>
<reference evidence="9" key="1">
    <citation type="submission" date="2023-01" db="EMBL/GenBank/DDBJ databases">
        <title>The diversity of Class Acidimicrobiia in South China Sea sediment environments and the proposal of Iamia marina sp. nov., a novel species of the genus Iamia.</title>
        <authorList>
            <person name="He Y."/>
            <person name="Tian X."/>
        </authorList>
    </citation>
    <scope>NUCLEOTIDE SEQUENCE</scope>
    <source>
        <strain evidence="9">DSM 19957</strain>
    </source>
</reference>
<dbReference type="Pfam" id="PF00351">
    <property type="entry name" value="Biopterin_H"/>
    <property type="match status" value="1"/>
</dbReference>
<gene>
    <name evidence="9" type="ORF">PO878_14440</name>
</gene>
<dbReference type="AlphaFoldDB" id="A0AAE9Y475"/>
<evidence type="ECO:0000256" key="4">
    <source>
        <dbReference type="ARBA" id="ARBA00023002"/>
    </source>
</evidence>
<evidence type="ECO:0000259" key="8">
    <source>
        <dbReference type="PROSITE" id="PS51410"/>
    </source>
</evidence>
<dbReference type="Gene3D" id="1.10.800.10">
    <property type="entry name" value="Aromatic amino acid hydroxylase"/>
    <property type="match status" value="1"/>
</dbReference>
<dbReference type="Proteomes" id="UP001216390">
    <property type="component" value="Chromosome"/>
</dbReference>
<dbReference type="SUPFAM" id="SSF56534">
    <property type="entry name" value="Aromatic aminoacid monoxygenases, catalytic and oligomerization domains"/>
    <property type="match status" value="1"/>
</dbReference>
<dbReference type="NCBIfam" id="NF008877">
    <property type="entry name" value="PRK11913.1-2"/>
    <property type="match status" value="1"/>
</dbReference>
<keyword evidence="6" id="KW-0503">Monooxygenase</keyword>
<keyword evidence="4 9" id="KW-0560">Oxidoreductase</keyword>
<evidence type="ECO:0000256" key="1">
    <source>
        <dbReference type="ARBA" id="ARBA00001954"/>
    </source>
</evidence>
<dbReference type="InterPro" id="IPR019774">
    <property type="entry name" value="Aromatic-AA_hydroxylase_C"/>
</dbReference>
<dbReference type="PRINTS" id="PR00372">
    <property type="entry name" value="FYWHYDRXLASE"/>
</dbReference>
<proteinExistence type="inferred from homology"/>
<feature type="binding site" evidence="7">
    <location>
        <position position="156"/>
    </location>
    <ligand>
        <name>Fe cation</name>
        <dbReference type="ChEBI" id="CHEBI:24875"/>
    </ligand>
</feature>
<dbReference type="PANTHER" id="PTHR11473">
    <property type="entry name" value="AROMATIC AMINO ACID HYDROXYLASE"/>
    <property type="match status" value="1"/>
</dbReference>
<evidence type="ECO:0000256" key="2">
    <source>
        <dbReference type="ARBA" id="ARBA00009712"/>
    </source>
</evidence>
<dbReference type="GO" id="GO:0005506">
    <property type="term" value="F:iron ion binding"/>
    <property type="evidence" value="ECO:0007669"/>
    <property type="project" value="InterPro"/>
</dbReference>
<dbReference type="KEGG" id="ima:PO878_14440"/>